<dbReference type="CDD" id="cd07814">
    <property type="entry name" value="SRPBCC_CalC_Aha1-like"/>
    <property type="match status" value="1"/>
</dbReference>
<dbReference type="Proteomes" id="UP001500393">
    <property type="component" value="Unassembled WGS sequence"/>
</dbReference>
<dbReference type="Pfam" id="PF08327">
    <property type="entry name" value="AHSA1"/>
    <property type="match status" value="1"/>
</dbReference>
<proteinExistence type="inferred from homology"/>
<evidence type="ECO:0000313" key="4">
    <source>
        <dbReference type="Proteomes" id="UP001500393"/>
    </source>
</evidence>
<comment type="similarity">
    <text evidence="1">Belongs to the AHA1 family.</text>
</comment>
<keyword evidence="4" id="KW-1185">Reference proteome</keyword>
<evidence type="ECO:0000259" key="2">
    <source>
        <dbReference type="Pfam" id="PF08327"/>
    </source>
</evidence>
<dbReference type="InterPro" id="IPR013538">
    <property type="entry name" value="ASHA1/2-like_C"/>
</dbReference>
<feature type="domain" description="Activator of Hsp90 ATPase homologue 1/2-like C-terminal" evidence="2">
    <location>
        <begin position="12"/>
        <end position="131"/>
    </location>
</feature>
<evidence type="ECO:0000313" key="3">
    <source>
        <dbReference type="EMBL" id="GAA1553582.1"/>
    </source>
</evidence>
<reference evidence="4" key="1">
    <citation type="journal article" date="2019" name="Int. J. Syst. Evol. Microbiol.">
        <title>The Global Catalogue of Microorganisms (GCM) 10K type strain sequencing project: providing services to taxonomists for standard genome sequencing and annotation.</title>
        <authorList>
            <consortium name="The Broad Institute Genomics Platform"/>
            <consortium name="The Broad Institute Genome Sequencing Center for Infectious Disease"/>
            <person name="Wu L."/>
            <person name="Ma J."/>
        </authorList>
    </citation>
    <scope>NUCLEOTIDE SEQUENCE [LARGE SCALE GENOMIC DNA]</scope>
    <source>
        <strain evidence="4">JCM 14969</strain>
    </source>
</reference>
<dbReference type="Gene3D" id="3.30.530.20">
    <property type="match status" value="1"/>
</dbReference>
<evidence type="ECO:0000256" key="1">
    <source>
        <dbReference type="ARBA" id="ARBA00006817"/>
    </source>
</evidence>
<dbReference type="SUPFAM" id="SSF55961">
    <property type="entry name" value="Bet v1-like"/>
    <property type="match status" value="1"/>
</dbReference>
<protein>
    <submittedName>
        <fullName evidence="3">SRPBCC domain-containing protein</fullName>
    </submittedName>
</protein>
<dbReference type="InterPro" id="IPR023393">
    <property type="entry name" value="START-like_dom_sf"/>
</dbReference>
<sequence>MARIVFELEIEAPAAAVVRALDSAEGIAGWWTGDVDFAGGEGSIMRVGFPVAPKPFELRVDGVDDKLVRWTSVGDFPPHWSGTTITWTLTPTDGGTQVHFGHDGWASDDGPFPGAAMTWGQLMTSLKQYVETGRGTPLYRKD</sequence>
<comment type="caution">
    <text evidence="3">The sequence shown here is derived from an EMBL/GenBank/DDBJ whole genome shotgun (WGS) entry which is preliminary data.</text>
</comment>
<dbReference type="RefSeq" id="WP_344209037.1">
    <property type="nucleotide sequence ID" value="NZ_BAAAOS010000005.1"/>
</dbReference>
<organism evidence="3 4">
    <name type="scientific">Kribbella sancticallisti</name>
    <dbReference type="NCBI Taxonomy" id="460087"/>
    <lineage>
        <taxon>Bacteria</taxon>
        <taxon>Bacillati</taxon>
        <taxon>Actinomycetota</taxon>
        <taxon>Actinomycetes</taxon>
        <taxon>Propionibacteriales</taxon>
        <taxon>Kribbellaceae</taxon>
        <taxon>Kribbella</taxon>
    </lineage>
</organism>
<accession>A0ABP4N5B9</accession>
<gene>
    <name evidence="3" type="ORF">GCM10009789_03820</name>
</gene>
<dbReference type="EMBL" id="BAAAOS010000005">
    <property type="protein sequence ID" value="GAA1553582.1"/>
    <property type="molecule type" value="Genomic_DNA"/>
</dbReference>
<name>A0ABP4N5B9_9ACTN</name>